<evidence type="ECO:0000313" key="2">
    <source>
        <dbReference type="Proteomes" id="UP001172680"/>
    </source>
</evidence>
<evidence type="ECO:0000313" key="1">
    <source>
        <dbReference type="EMBL" id="KAJ9644019.1"/>
    </source>
</evidence>
<dbReference type="EMBL" id="JAPDRP010000010">
    <property type="protein sequence ID" value="KAJ9644019.1"/>
    <property type="molecule type" value="Genomic_DNA"/>
</dbReference>
<comment type="caution">
    <text evidence="1">The sequence shown here is derived from an EMBL/GenBank/DDBJ whole genome shotgun (WGS) entry which is preliminary data.</text>
</comment>
<organism evidence="1 2">
    <name type="scientific">Coniosporium tulheliwenetii</name>
    <dbReference type="NCBI Taxonomy" id="3383036"/>
    <lineage>
        <taxon>Eukaryota</taxon>
        <taxon>Fungi</taxon>
        <taxon>Dikarya</taxon>
        <taxon>Ascomycota</taxon>
        <taxon>Pezizomycotina</taxon>
        <taxon>Dothideomycetes</taxon>
        <taxon>Dothideomycetes incertae sedis</taxon>
        <taxon>Coniosporium</taxon>
    </lineage>
</organism>
<proteinExistence type="predicted"/>
<keyword evidence="2" id="KW-1185">Reference proteome</keyword>
<name>A0ACC2Z8P5_9PEZI</name>
<protein>
    <submittedName>
        <fullName evidence="1">Uncharacterized protein</fullName>
    </submittedName>
</protein>
<reference evidence="1" key="1">
    <citation type="submission" date="2022-10" db="EMBL/GenBank/DDBJ databases">
        <title>Culturing micro-colonial fungi from biological soil crusts in the Mojave desert and describing Neophaeococcomyces mojavensis, and introducing the new genera and species Taxawa tesnikishii.</title>
        <authorList>
            <person name="Kurbessoian T."/>
            <person name="Stajich J.E."/>
        </authorList>
    </citation>
    <scope>NUCLEOTIDE SEQUENCE</scope>
    <source>
        <strain evidence="1">JES_115</strain>
    </source>
</reference>
<dbReference type="Proteomes" id="UP001172680">
    <property type="component" value="Unassembled WGS sequence"/>
</dbReference>
<accession>A0ACC2Z8P5</accession>
<gene>
    <name evidence="1" type="ORF">H2199_003886</name>
</gene>
<sequence>MAVKSRTRLNRPLLSSFPYNLVLRLGVITTTYKTKTLAKKTRHEGPRGTEAKDSKEQPHVLRLHRFLAGTEQASHELVLINVDYANATHENEQDSESDNDSGAADEPESASKSSELNNEVSEDDDDPIPWDSSPAREKLPPDSSMPETVSSAEAAALTGPRRVVPVLKPQALESSSLYDEDDIASEASPENASGIEMSVPRALDDLARKKSPKSDALSQSGVVRESKVQIAETPYAAKRGQTCDAIRVRHSRREVALSPARPSSNIIPNTLDISYSASKDGVHSNTNHDITMSDYMRSDSDEQMLSQQLQDEMDAASQRRLFHAFKAAYPEYDGDFKHFIGLCRRIDKLQKAQQMEHRALWDSFVIRHKTHYEQYVLQCMAEVENPIPYEVYFKNEIEDLLHNKKILTPATLAAAVREGSEATASSAVSPQMPIQTAKYSTWRTDRDRSPTLPDFLHRSTHSESRTPRSRHNDEANWNRDQQPWLVADRYRPVYSARDDSEGSGLDISSRNSPAAGSGSPGSRQGPKSESFRWWETGFVVDRGPGRSQKDIGRHAEF</sequence>